<feature type="binding site" evidence="8">
    <location>
        <position position="308"/>
    </location>
    <ligand>
        <name>carbamoyl phosphate</name>
        <dbReference type="ChEBI" id="CHEBI:58228"/>
    </ligand>
</feature>
<dbReference type="EMBL" id="JAOUSE010000042">
    <property type="protein sequence ID" value="MCU9595199.1"/>
    <property type="molecule type" value="Genomic_DNA"/>
</dbReference>
<comment type="similarity">
    <text evidence="3 8">Belongs to the aspartate/ornithine carbamoyltransferase superfamily. OTCase family.</text>
</comment>
<evidence type="ECO:0000256" key="6">
    <source>
        <dbReference type="ARBA" id="ARBA00022679"/>
    </source>
</evidence>
<dbReference type="Pfam" id="PF00185">
    <property type="entry name" value="OTCace"/>
    <property type="match status" value="1"/>
</dbReference>
<organism evidence="11 12">
    <name type="scientific">Pallidibacillus thermolactis</name>
    <dbReference type="NCBI Taxonomy" id="251051"/>
    <lineage>
        <taxon>Bacteria</taxon>
        <taxon>Bacillati</taxon>
        <taxon>Bacillota</taxon>
        <taxon>Bacilli</taxon>
        <taxon>Bacillales</taxon>
        <taxon>Bacillaceae</taxon>
        <taxon>Pallidibacillus</taxon>
    </lineage>
</organism>
<feature type="binding site" evidence="8">
    <location>
        <position position="117"/>
    </location>
    <ligand>
        <name>carbamoyl phosphate</name>
        <dbReference type="ChEBI" id="CHEBI:58228"/>
    </ligand>
</feature>
<dbReference type="InterPro" id="IPR006132">
    <property type="entry name" value="Asp/Orn_carbamoyltranf_P-bd"/>
</dbReference>
<dbReference type="SUPFAM" id="SSF53671">
    <property type="entry name" value="Aspartate/ornithine carbamoyltransferase"/>
    <property type="match status" value="1"/>
</dbReference>
<dbReference type="InterPro" id="IPR036901">
    <property type="entry name" value="Asp/Orn_carbamoylTrfase_sf"/>
</dbReference>
<dbReference type="GO" id="GO:0004585">
    <property type="term" value="F:ornithine carbamoyltransferase activity"/>
    <property type="evidence" value="ECO:0007669"/>
    <property type="project" value="UniProtKB-EC"/>
</dbReference>
<keyword evidence="8" id="KW-0963">Cytoplasm</keyword>
<proteinExistence type="inferred from homology"/>
<dbReference type="Gene3D" id="3.40.50.1370">
    <property type="entry name" value="Aspartate/ornithine carbamoyltransferase"/>
    <property type="match status" value="2"/>
</dbReference>
<feature type="binding site" evidence="8">
    <location>
        <position position="176"/>
    </location>
    <ligand>
        <name>L-ornithine</name>
        <dbReference type="ChEBI" id="CHEBI:46911"/>
    </ligand>
</feature>
<evidence type="ECO:0000256" key="8">
    <source>
        <dbReference type="HAMAP-Rule" id="MF_01109"/>
    </source>
</evidence>
<feature type="binding site" evidence="8">
    <location>
        <begin position="144"/>
        <end position="147"/>
    </location>
    <ligand>
        <name>carbamoyl phosphate</name>
        <dbReference type="ChEBI" id="CHEBI:58228"/>
    </ligand>
</feature>
<feature type="binding site" evidence="8">
    <location>
        <begin position="244"/>
        <end position="245"/>
    </location>
    <ligand>
        <name>L-ornithine</name>
        <dbReference type="ChEBI" id="CHEBI:46911"/>
    </ligand>
</feature>
<comment type="pathway">
    <text evidence="2">Amino-acid biosynthesis; L-arginine biosynthesis; L-arginine from L-ornithine and carbamoyl phosphate: step 1/3.</text>
</comment>
<dbReference type="PRINTS" id="PR00102">
    <property type="entry name" value="OTCASE"/>
</dbReference>
<keyword evidence="12" id="KW-1185">Reference proteome</keyword>
<feature type="domain" description="Aspartate/ornithine carbamoyltransferase carbamoyl-P binding" evidence="10">
    <location>
        <begin position="17"/>
        <end position="157"/>
    </location>
</feature>
<evidence type="ECO:0000313" key="12">
    <source>
        <dbReference type="Proteomes" id="UP001208656"/>
    </source>
</evidence>
<name>A0ABT2WKF5_9BACI</name>
<evidence type="ECO:0000256" key="1">
    <source>
        <dbReference type="ARBA" id="ARBA00003822"/>
    </source>
</evidence>
<protein>
    <recommendedName>
        <fullName evidence="5 8">Ornithine carbamoyltransferase</fullName>
        <shortName evidence="8">OTCase</shortName>
        <ecNumber evidence="4 8">2.1.3.3</ecNumber>
    </recommendedName>
</protein>
<dbReference type="PROSITE" id="PS00097">
    <property type="entry name" value="CARBAMOYLTRANSFERASE"/>
    <property type="match status" value="1"/>
</dbReference>
<dbReference type="PANTHER" id="PTHR45753">
    <property type="entry name" value="ORNITHINE CARBAMOYLTRANSFERASE, MITOCHONDRIAL"/>
    <property type="match status" value="1"/>
</dbReference>
<sequence length="320" mass="35662">MTESLIKNKYDINLKGKDFLSLAELSSDEILFLIDEAIKLKQMQKNGEQHPFLKGKVLGMIFEKSSTRTRVSFEVGMYQLGGQAIFLSNRDIQLGRGETIYDTAKVLSRYVDGLMIRTFAHSTVEAFAKYSSVPVINGLTDLHHPTQVLADLQTIYEHKRRLEGLKMCFIGDGNNNMAHSLIEGAVKVGMDISIASPEGFMPNEEVVKNAQTVANNTGSTIQISVDPQQMIVGADVVVTDVFTSMGQEDETEERLQVFTPYQVNDELCKHANNDYIFLHCLPAHRGEEVTASIIDGPHSVVFDEAENRLHAQKAILKNLL</sequence>
<evidence type="ECO:0000256" key="4">
    <source>
        <dbReference type="ARBA" id="ARBA00013007"/>
    </source>
</evidence>
<dbReference type="HAMAP" id="MF_01109">
    <property type="entry name" value="OTCase"/>
    <property type="match status" value="1"/>
</dbReference>
<dbReference type="InterPro" id="IPR002292">
    <property type="entry name" value="Orn/put_carbamltrans"/>
</dbReference>
<comment type="caution">
    <text evidence="11">The sequence shown here is derived from an EMBL/GenBank/DDBJ whole genome shotgun (WGS) entry which is preliminary data.</text>
</comment>
<accession>A0ABT2WKF5</accession>
<evidence type="ECO:0000256" key="2">
    <source>
        <dbReference type="ARBA" id="ARBA00004975"/>
    </source>
</evidence>
<dbReference type="InterPro" id="IPR006131">
    <property type="entry name" value="Asp_carbamoyltransf_Asp/Orn-bd"/>
</dbReference>
<comment type="subcellular location">
    <subcellularLocation>
        <location evidence="8">Cytoplasm</location>
    </subcellularLocation>
</comment>
<keyword evidence="6 8" id="KW-0808">Transferase</keyword>
<feature type="binding site" evidence="8">
    <location>
        <begin position="280"/>
        <end position="281"/>
    </location>
    <ligand>
        <name>carbamoyl phosphate</name>
        <dbReference type="ChEBI" id="CHEBI:58228"/>
    </ligand>
</feature>
<feature type="binding site" evidence="8">
    <location>
        <position position="93"/>
    </location>
    <ligand>
        <name>carbamoyl phosphate</name>
        <dbReference type="ChEBI" id="CHEBI:58228"/>
    </ligand>
</feature>
<dbReference type="Pfam" id="PF02729">
    <property type="entry name" value="OTCace_N"/>
    <property type="match status" value="1"/>
</dbReference>
<evidence type="ECO:0000256" key="3">
    <source>
        <dbReference type="ARBA" id="ARBA00007805"/>
    </source>
</evidence>
<dbReference type="InterPro" id="IPR024904">
    <property type="entry name" value="OTCase_ArgI"/>
</dbReference>
<reference evidence="11 12" key="1">
    <citation type="submission" date="2022-10" db="EMBL/GenBank/DDBJ databases">
        <title>Description of Fervidibacillus gen. nov. in the family Fervidibacillaceae fam. nov. with two species, Fervidibacillus albus sp. nov., and Fervidibacillus halotolerans sp. nov., isolated from tidal flat sediments.</title>
        <authorList>
            <person name="Kwon K.K."/>
            <person name="Yang S.-H."/>
        </authorList>
    </citation>
    <scope>NUCLEOTIDE SEQUENCE [LARGE SCALE GENOMIC DNA]</scope>
    <source>
        <strain evidence="11 12">DSM 23332</strain>
    </source>
</reference>
<evidence type="ECO:0000259" key="10">
    <source>
        <dbReference type="Pfam" id="PF02729"/>
    </source>
</evidence>
<comment type="catalytic activity">
    <reaction evidence="7 8">
        <text>carbamoyl phosphate + L-ornithine = L-citrulline + phosphate + H(+)</text>
        <dbReference type="Rhea" id="RHEA:19513"/>
        <dbReference type="ChEBI" id="CHEBI:15378"/>
        <dbReference type="ChEBI" id="CHEBI:43474"/>
        <dbReference type="ChEBI" id="CHEBI:46911"/>
        <dbReference type="ChEBI" id="CHEBI:57743"/>
        <dbReference type="ChEBI" id="CHEBI:58228"/>
        <dbReference type="EC" id="2.1.3.3"/>
    </reaction>
</comment>
<evidence type="ECO:0000259" key="9">
    <source>
        <dbReference type="Pfam" id="PF00185"/>
    </source>
</evidence>
<dbReference type="NCBIfam" id="NF001986">
    <property type="entry name" value="PRK00779.1"/>
    <property type="match status" value="1"/>
</dbReference>
<dbReference type="InterPro" id="IPR006130">
    <property type="entry name" value="Asp/Orn_carbamoylTrfase"/>
</dbReference>
<gene>
    <name evidence="11" type="primary">argF</name>
    <name evidence="11" type="ORF">OEV82_12190</name>
</gene>
<evidence type="ECO:0000256" key="7">
    <source>
        <dbReference type="ARBA" id="ARBA00048772"/>
    </source>
</evidence>
<feature type="binding site" evidence="8">
    <location>
        <begin position="66"/>
        <end position="69"/>
    </location>
    <ligand>
        <name>carbamoyl phosphate</name>
        <dbReference type="ChEBI" id="CHEBI:58228"/>
    </ligand>
</feature>
<comment type="function">
    <text evidence="1">Reversibly catalyzes the transfer of the carbamoyl group from carbamoyl phosphate (CP) to the N(epsilon) atom of ornithine (ORN) to produce L-citrulline.</text>
</comment>
<dbReference type="PRINTS" id="PR00100">
    <property type="entry name" value="AOTCASE"/>
</dbReference>
<dbReference type="RefSeq" id="WP_263062040.1">
    <property type="nucleotide sequence ID" value="NZ_JAOUSE010000042.1"/>
</dbReference>
<dbReference type="NCBIfam" id="TIGR00658">
    <property type="entry name" value="orni_carb_tr"/>
    <property type="match status" value="1"/>
</dbReference>
<dbReference type="Proteomes" id="UP001208656">
    <property type="component" value="Unassembled WGS sequence"/>
</dbReference>
<feature type="binding site" evidence="8">
    <location>
        <position position="240"/>
    </location>
    <ligand>
        <name>L-ornithine</name>
        <dbReference type="ChEBI" id="CHEBI:46911"/>
    </ligand>
</feature>
<dbReference type="EC" id="2.1.3.3" evidence="4 8"/>
<evidence type="ECO:0000256" key="5">
    <source>
        <dbReference type="ARBA" id="ARBA00016634"/>
    </source>
</evidence>
<feature type="domain" description="Aspartate/ornithine carbamoyltransferase Asp/Orn-binding" evidence="9">
    <location>
        <begin position="163"/>
        <end position="317"/>
    </location>
</feature>
<dbReference type="PANTHER" id="PTHR45753:SF3">
    <property type="entry name" value="ORNITHINE TRANSCARBAMYLASE, MITOCHONDRIAL"/>
    <property type="match status" value="1"/>
</dbReference>
<evidence type="ECO:0000313" key="11">
    <source>
        <dbReference type="EMBL" id="MCU9595199.1"/>
    </source>
</evidence>